<evidence type="ECO:0000256" key="1">
    <source>
        <dbReference type="SAM" id="MobiDB-lite"/>
    </source>
</evidence>
<feature type="compositionally biased region" description="Polar residues" evidence="1">
    <location>
        <begin position="323"/>
        <end position="333"/>
    </location>
</feature>
<keyword evidence="3" id="KW-1185">Reference proteome</keyword>
<reference evidence="2" key="1">
    <citation type="submission" date="2020-04" db="EMBL/GenBank/DDBJ databases">
        <authorList>
            <person name="Alioto T."/>
            <person name="Alioto T."/>
            <person name="Gomez Garrido J."/>
        </authorList>
    </citation>
    <scope>NUCLEOTIDE SEQUENCE</scope>
    <source>
        <strain evidence="2">A484AB</strain>
    </source>
</reference>
<dbReference type="Pfam" id="PF00078">
    <property type="entry name" value="RVT_1"/>
    <property type="match status" value="1"/>
</dbReference>
<dbReference type="InterPro" id="IPR043502">
    <property type="entry name" value="DNA/RNA_pol_sf"/>
</dbReference>
<gene>
    <name evidence="2" type="ORF">PACLA_8A053605</name>
</gene>
<name>A0A6S7H364_PARCT</name>
<organism evidence="2 3">
    <name type="scientific">Paramuricea clavata</name>
    <name type="common">Red gorgonian</name>
    <name type="synonym">Violescent sea-whip</name>
    <dbReference type="NCBI Taxonomy" id="317549"/>
    <lineage>
        <taxon>Eukaryota</taxon>
        <taxon>Metazoa</taxon>
        <taxon>Cnidaria</taxon>
        <taxon>Anthozoa</taxon>
        <taxon>Octocorallia</taxon>
        <taxon>Malacalcyonacea</taxon>
        <taxon>Plexauridae</taxon>
        <taxon>Paramuricea</taxon>
    </lineage>
</organism>
<dbReference type="SUPFAM" id="SSF56672">
    <property type="entry name" value="DNA/RNA polymerases"/>
    <property type="match status" value="1"/>
</dbReference>
<sequence length="645" mass="72907">MANDTELIKSPFIWSKTQTNLSKLLKEYPLPQIVRVVDGFCSKNEDTILYDEQILALHEIHSVRKLIGTDSSDTQVAIALSCPTQVLVCPSKCKYIACKVENFQSIFPNIQYVRVKSFGPQSRNANNESTFKVGDIIQIQKIDRKKRSVLCQNTDTKGDMTLSYNSPAIFSPLLNCQKYTLSKVVTNYGLPSRVCFVSTRSQADQNSDQWNSALTGLTEVVFHKVVTEVKVIATTVGGGMGELTHYIGLPTDLPIRCAVAERFTKNGENYEDFLQTLHAGFDSKNISERANVFQKISRVKIHDSSNIMTTVSRPQPDTLPSLVRSTAPRSQPHVSPKPGRTETNYSNSYEEVKPAWCSNFKQEFADPSLFLNKQLSEVHSEYVIPMTPPNLQPQIKKFVIHERIEMDMKHVYEEIDPKLEWDSHSRKFERSGNCKSHEDPQTASGKSSEMKFVAIITTDDNYDIRSMQILAKLDYEILEHGLNLEFCNLRPISNLQYVSKLIERAVFEQMNNHMMQFGLYPVLQSAYRKGHSTETILLKIQNDILLNMDKQNVTLLVFLDLSAAFDTVDHDILISRLQSSFGIKGNVLNWFSSYLSNRTQRVTLSGCVSDSFSLEQGIPQGSCLGPLLFTIYAILYTPDVGQVDP</sequence>
<evidence type="ECO:0000313" key="2">
    <source>
        <dbReference type="EMBL" id="CAB3999044.1"/>
    </source>
</evidence>
<feature type="region of interest" description="Disordered" evidence="1">
    <location>
        <begin position="309"/>
        <end position="345"/>
    </location>
</feature>
<dbReference type="EMBL" id="CACRXK020003503">
    <property type="protein sequence ID" value="CAB3999044.1"/>
    <property type="molecule type" value="Genomic_DNA"/>
</dbReference>
<dbReference type="InterPro" id="IPR000477">
    <property type="entry name" value="RT_dom"/>
</dbReference>
<comment type="caution">
    <text evidence="2">The sequence shown here is derived from an EMBL/GenBank/DDBJ whole genome shotgun (WGS) entry which is preliminary data.</text>
</comment>
<dbReference type="PROSITE" id="PS50878">
    <property type="entry name" value="RT_POL"/>
    <property type="match status" value="1"/>
</dbReference>
<protein>
    <submittedName>
        <fullName evidence="2">Uncharacterized protein</fullName>
    </submittedName>
</protein>
<evidence type="ECO:0000313" key="3">
    <source>
        <dbReference type="Proteomes" id="UP001152795"/>
    </source>
</evidence>
<dbReference type="AlphaFoldDB" id="A0A6S7H364"/>
<dbReference type="PANTHER" id="PTHR33332">
    <property type="entry name" value="REVERSE TRANSCRIPTASE DOMAIN-CONTAINING PROTEIN"/>
    <property type="match status" value="1"/>
</dbReference>
<proteinExistence type="predicted"/>
<dbReference type="Proteomes" id="UP001152795">
    <property type="component" value="Unassembled WGS sequence"/>
</dbReference>
<dbReference type="OrthoDB" id="5993444at2759"/>
<accession>A0A6S7H364</accession>